<evidence type="ECO:0000313" key="11">
    <source>
        <dbReference type="Proteomes" id="UP000663854"/>
    </source>
</evidence>
<dbReference type="InterPro" id="IPR000504">
    <property type="entry name" value="RRM_dom"/>
</dbReference>
<evidence type="ECO:0000256" key="2">
    <source>
        <dbReference type="ARBA" id="ARBA00004496"/>
    </source>
</evidence>
<keyword evidence="12" id="KW-1185">Reference proteome</keyword>
<dbReference type="Pfam" id="PF00076">
    <property type="entry name" value="RRM_1"/>
    <property type="match status" value="4"/>
</dbReference>
<comment type="caution">
    <text evidence="9">The sequence shown here is derived from an EMBL/GenBank/DDBJ whole genome shotgun (WGS) entry which is preliminary data.</text>
</comment>
<dbReference type="GO" id="GO:0003723">
    <property type="term" value="F:RNA binding"/>
    <property type="evidence" value="ECO:0007669"/>
    <property type="project" value="UniProtKB-UniRule"/>
</dbReference>
<dbReference type="Proteomes" id="UP000663854">
    <property type="component" value="Unassembled WGS sequence"/>
</dbReference>
<dbReference type="SMART" id="SM00361">
    <property type="entry name" value="RRM_1"/>
    <property type="match status" value="3"/>
</dbReference>
<dbReference type="SMART" id="SM00360">
    <property type="entry name" value="RRM"/>
    <property type="match status" value="4"/>
</dbReference>
<dbReference type="FunFam" id="3.30.70.330:FF:000651">
    <property type="entry name" value="Poly(A) binding protein cytoplasmic 1 like"/>
    <property type="match status" value="1"/>
</dbReference>
<dbReference type="FunFam" id="3.30.70.330:FF:000003">
    <property type="entry name" value="Polyadenylate-binding protein"/>
    <property type="match status" value="1"/>
</dbReference>
<dbReference type="InterPro" id="IPR045305">
    <property type="entry name" value="RRM2_I_PABPs"/>
</dbReference>
<feature type="domain" description="RRM" evidence="8">
    <location>
        <begin position="104"/>
        <end position="181"/>
    </location>
</feature>
<feature type="non-terminal residue" evidence="9">
    <location>
        <position position="1"/>
    </location>
</feature>
<organism evidence="9 11">
    <name type="scientific">Rotaria sordida</name>
    <dbReference type="NCBI Taxonomy" id="392033"/>
    <lineage>
        <taxon>Eukaryota</taxon>
        <taxon>Metazoa</taxon>
        <taxon>Spiralia</taxon>
        <taxon>Gnathifera</taxon>
        <taxon>Rotifera</taxon>
        <taxon>Eurotatoria</taxon>
        <taxon>Bdelloidea</taxon>
        <taxon>Philodinida</taxon>
        <taxon>Philodinidae</taxon>
        <taxon>Rotaria</taxon>
    </lineage>
</organism>
<evidence type="ECO:0000256" key="7">
    <source>
        <dbReference type="PROSITE-ProRule" id="PRU00176"/>
    </source>
</evidence>
<protein>
    <recommendedName>
        <fullName evidence="8">RRM domain-containing protein</fullName>
    </recommendedName>
</protein>
<proteinExistence type="predicted"/>
<keyword evidence="6" id="KW-0539">Nucleus</keyword>
<evidence type="ECO:0000256" key="4">
    <source>
        <dbReference type="ARBA" id="ARBA00022737"/>
    </source>
</evidence>
<dbReference type="PROSITE" id="PS50102">
    <property type="entry name" value="RRM"/>
    <property type="match status" value="4"/>
</dbReference>
<dbReference type="EMBL" id="CAJNOL010014963">
    <property type="protein sequence ID" value="CAF1669867.1"/>
    <property type="molecule type" value="Genomic_DNA"/>
</dbReference>
<evidence type="ECO:0000313" key="9">
    <source>
        <dbReference type="EMBL" id="CAF1542015.1"/>
    </source>
</evidence>
<keyword evidence="4" id="KW-0677">Repeat</keyword>
<sequence>MASSSDLLGAPIISYTSLRVDNLHPDVNEAMLFDKFASVGPISSIRVFRNIITRRSLGYAEVNFQLAADAEYAFDTMNFDLLHGRPLRIMRCQRDSALCKSDITKVFIENLDERIDDKLLYDTFSAFGNVLSCKIMTDENNQSKGYGFVHFETQDAADNAIQKVNGMSLADKKVHVSRLMSSNQQVDVDGARQLTNIFINNFGDQLDEEKLREILSKHGKVLSCKIEYDESGHSKGFAFCSFENPKEAEEAVQNLNGYSIGDKQLWVGRFQTKSEQLSEITRKKDLQRQERMNKYQNVNLYNLYISNLDDTIDDERLKKEFSKFGTITSAKVMAENGRSRGFGFVSFSTTDEAAKAITEMNGSFVGSKPL</sequence>
<dbReference type="InterPro" id="IPR012677">
    <property type="entry name" value="Nucleotide-bd_a/b_plait_sf"/>
</dbReference>
<evidence type="ECO:0000313" key="10">
    <source>
        <dbReference type="EMBL" id="CAF1669867.1"/>
    </source>
</evidence>
<dbReference type="GO" id="GO:0005737">
    <property type="term" value="C:cytoplasm"/>
    <property type="evidence" value="ECO:0007669"/>
    <property type="project" value="UniProtKB-SubCell"/>
</dbReference>
<dbReference type="PANTHER" id="PTHR24012">
    <property type="entry name" value="RNA BINDING PROTEIN"/>
    <property type="match status" value="1"/>
</dbReference>
<evidence type="ECO:0000256" key="6">
    <source>
        <dbReference type="ARBA" id="ARBA00023242"/>
    </source>
</evidence>
<keyword evidence="3" id="KW-0963">Cytoplasm</keyword>
<keyword evidence="5 7" id="KW-0694">RNA-binding</keyword>
<dbReference type="InterPro" id="IPR035979">
    <property type="entry name" value="RBD_domain_sf"/>
</dbReference>
<comment type="subcellular location">
    <subcellularLocation>
        <location evidence="2">Cytoplasm</location>
    </subcellularLocation>
    <subcellularLocation>
        <location evidence="1">Nucleus</location>
    </subcellularLocation>
</comment>
<feature type="domain" description="RRM" evidence="8">
    <location>
        <begin position="195"/>
        <end position="272"/>
    </location>
</feature>
<evidence type="ECO:0000256" key="1">
    <source>
        <dbReference type="ARBA" id="ARBA00004123"/>
    </source>
</evidence>
<dbReference type="CDD" id="cd12379">
    <property type="entry name" value="RRM2_I_PABPs"/>
    <property type="match status" value="1"/>
</dbReference>
<gene>
    <name evidence="10" type="ORF">JXQ802_LOCUS57411</name>
    <name evidence="9" type="ORF">PYM288_LOCUS40814</name>
</gene>
<evidence type="ECO:0000313" key="12">
    <source>
        <dbReference type="Proteomes" id="UP000663870"/>
    </source>
</evidence>
<accession>A0A815W6Q1</accession>
<evidence type="ECO:0000256" key="5">
    <source>
        <dbReference type="ARBA" id="ARBA00022884"/>
    </source>
</evidence>
<feature type="domain" description="RRM" evidence="8">
    <location>
        <begin position="301"/>
        <end position="370"/>
    </location>
</feature>
<reference evidence="9" key="1">
    <citation type="submission" date="2021-02" db="EMBL/GenBank/DDBJ databases">
        <authorList>
            <person name="Nowell W R."/>
        </authorList>
    </citation>
    <scope>NUCLEOTIDE SEQUENCE</scope>
</reference>
<dbReference type="EMBL" id="CAJNOH010013075">
    <property type="protein sequence ID" value="CAF1542015.1"/>
    <property type="molecule type" value="Genomic_DNA"/>
</dbReference>
<name>A0A815W6Q1_9BILA</name>
<dbReference type="InterPro" id="IPR003954">
    <property type="entry name" value="RRM_euk-type"/>
</dbReference>
<dbReference type="Gene3D" id="3.30.70.330">
    <property type="match status" value="4"/>
</dbReference>
<dbReference type="SUPFAM" id="SSF54928">
    <property type="entry name" value="RNA-binding domain, RBD"/>
    <property type="match status" value="3"/>
</dbReference>
<dbReference type="GO" id="GO:0005634">
    <property type="term" value="C:nucleus"/>
    <property type="evidence" value="ECO:0007669"/>
    <property type="project" value="UniProtKB-SubCell"/>
</dbReference>
<evidence type="ECO:0000259" key="8">
    <source>
        <dbReference type="PROSITE" id="PS50102"/>
    </source>
</evidence>
<dbReference type="Proteomes" id="UP000663870">
    <property type="component" value="Unassembled WGS sequence"/>
</dbReference>
<evidence type="ECO:0000256" key="3">
    <source>
        <dbReference type="ARBA" id="ARBA00022490"/>
    </source>
</evidence>
<dbReference type="AlphaFoldDB" id="A0A815W6Q1"/>
<feature type="domain" description="RRM" evidence="8">
    <location>
        <begin position="16"/>
        <end position="94"/>
    </location>
</feature>